<dbReference type="NCBIfam" id="NF040945">
    <property type="entry name" value="CCC_membrane"/>
    <property type="match status" value="1"/>
</dbReference>
<dbReference type="Proteomes" id="UP000220828">
    <property type="component" value="Unassembled WGS sequence"/>
</dbReference>
<dbReference type="OMA" id="VSFIACC"/>
<keyword evidence="1" id="KW-0812">Transmembrane</keyword>
<name>A0A2H3KJA0_9FLAO</name>
<gene>
    <name evidence="2" type="ORF">B0A77_06390</name>
    <name evidence="3" type="ORF">BC670_3476</name>
</gene>
<evidence type="ECO:0000313" key="5">
    <source>
        <dbReference type="Proteomes" id="UP000320773"/>
    </source>
</evidence>
<reference evidence="3 5" key="2">
    <citation type="submission" date="2019-06" db="EMBL/GenBank/DDBJ databases">
        <title>Genomic Encyclopedia of Archaeal and Bacterial Type Strains, Phase II (KMG-II): from individual species to whole genera.</title>
        <authorList>
            <person name="Goeker M."/>
        </authorList>
    </citation>
    <scope>NUCLEOTIDE SEQUENCE [LARGE SCALE GENOMIC DNA]</scope>
    <source>
        <strain evidence="3 5">DSM 24789</strain>
    </source>
</reference>
<evidence type="ECO:0008006" key="6">
    <source>
        <dbReference type="Google" id="ProtNLM"/>
    </source>
</evidence>
<dbReference type="EMBL" id="VFPJ01000001">
    <property type="protein sequence ID" value="TQM42416.1"/>
    <property type="molecule type" value="Genomic_DNA"/>
</dbReference>
<dbReference type="InterPro" id="IPR011655">
    <property type="entry name" value="MpPF26"/>
</dbReference>
<feature type="transmembrane region" description="Helical" evidence="1">
    <location>
        <begin position="12"/>
        <end position="41"/>
    </location>
</feature>
<organism evidence="2 4">
    <name type="scientific">Flavobacterium branchiophilum</name>
    <dbReference type="NCBI Taxonomy" id="55197"/>
    <lineage>
        <taxon>Bacteria</taxon>
        <taxon>Pseudomonadati</taxon>
        <taxon>Bacteroidota</taxon>
        <taxon>Flavobacteriia</taxon>
        <taxon>Flavobacteriales</taxon>
        <taxon>Flavobacteriaceae</taxon>
        <taxon>Flavobacterium</taxon>
    </lineage>
</organism>
<comment type="caution">
    <text evidence="2">The sequence shown here is derived from an EMBL/GenBank/DDBJ whole genome shotgun (WGS) entry which is preliminary data.</text>
</comment>
<dbReference type="RefSeq" id="WP_014084399.1">
    <property type="nucleotide sequence ID" value="NZ_CBCSFI010000009.1"/>
</dbReference>
<keyword evidence="1" id="KW-0472">Membrane</keyword>
<reference evidence="2 4" key="1">
    <citation type="submission" date="2017-09" db="EMBL/GenBank/DDBJ databases">
        <title>Whole genomes of Flavobacteriaceae.</title>
        <authorList>
            <person name="Stine C."/>
            <person name="Li C."/>
            <person name="Tadesse D."/>
        </authorList>
    </citation>
    <scope>NUCLEOTIDE SEQUENCE [LARGE SCALE GENOMIC DNA]</scope>
    <source>
        <strain evidence="2 4">ATCC 35036</strain>
    </source>
</reference>
<evidence type="ECO:0000313" key="2">
    <source>
        <dbReference type="EMBL" id="PDS24884.1"/>
    </source>
</evidence>
<dbReference type="EMBL" id="PCMW01000034">
    <property type="protein sequence ID" value="PDS24884.1"/>
    <property type="molecule type" value="Genomic_DNA"/>
</dbReference>
<sequence>MDKKQLPNAMLVLVLGILSIITCCCYGIISIILGSVALFMAHKDLALYQANPEAYSNYEKLKLGRILAIIGIVLGVIYMIYLIVLFKNLGVEGVMRLNEEFMRKYQ</sequence>
<proteinExistence type="predicted"/>
<dbReference type="OrthoDB" id="1099888at2"/>
<dbReference type="AlphaFoldDB" id="A0A2H3KJA0"/>
<dbReference type="Pfam" id="PF07666">
    <property type="entry name" value="MpPF26"/>
    <property type="match status" value="1"/>
</dbReference>
<evidence type="ECO:0000313" key="3">
    <source>
        <dbReference type="EMBL" id="TQM42416.1"/>
    </source>
</evidence>
<evidence type="ECO:0000313" key="4">
    <source>
        <dbReference type="Proteomes" id="UP000220828"/>
    </source>
</evidence>
<dbReference type="Proteomes" id="UP000320773">
    <property type="component" value="Unassembled WGS sequence"/>
</dbReference>
<evidence type="ECO:0000256" key="1">
    <source>
        <dbReference type="SAM" id="Phobius"/>
    </source>
</evidence>
<keyword evidence="1" id="KW-1133">Transmembrane helix</keyword>
<accession>A0A2H3KJA0</accession>
<protein>
    <recommendedName>
        <fullName evidence="6">DUF4190 domain-containing protein</fullName>
    </recommendedName>
</protein>
<feature type="transmembrane region" description="Helical" evidence="1">
    <location>
        <begin position="66"/>
        <end position="86"/>
    </location>
</feature>